<reference evidence="2" key="1">
    <citation type="journal article" date="2019" name="Int. J. Syst. Evol. Microbiol.">
        <title>The Global Catalogue of Microorganisms (GCM) 10K type strain sequencing project: providing services to taxonomists for standard genome sequencing and annotation.</title>
        <authorList>
            <consortium name="The Broad Institute Genomics Platform"/>
            <consortium name="The Broad Institute Genome Sequencing Center for Infectious Disease"/>
            <person name="Wu L."/>
            <person name="Ma J."/>
        </authorList>
    </citation>
    <scope>NUCLEOTIDE SEQUENCE [LARGE SCALE GENOMIC DNA]</scope>
    <source>
        <strain evidence="2">CGMCC 4.7132</strain>
    </source>
</reference>
<sequence>MQATRTTRCMADRAGSHIVKVNAPHLSMVAGPGDVTDLITNAAGHS</sequence>
<gene>
    <name evidence="1" type="ORF">ACFO60_32835</name>
</gene>
<keyword evidence="2" id="KW-1185">Reference proteome</keyword>
<organism evidence="1 2">
    <name type="scientific">Sphaerisporangium dianthi</name>
    <dbReference type="NCBI Taxonomy" id="1436120"/>
    <lineage>
        <taxon>Bacteria</taxon>
        <taxon>Bacillati</taxon>
        <taxon>Actinomycetota</taxon>
        <taxon>Actinomycetes</taxon>
        <taxon>Streptosporangiales</taxon>
        <taxon>Streptosporangiaceae</taxon>
        <taxon>Sphaerisporangium</taxon>
    </lineage>
</organism>
<dbReference type="RefSeq" id="WP_380848397.1">
    <property type="nucleotide sequence ID" value="NZ_JBHSFP010000033.1"/>
</dbReference>
<protein>
    <submittedName>
        <fullName evidence="1">Uncharacterized protein</fullName>
    </submittedName>
</protein>
<name>A0ABV9CRE6_9ACTN</name>
<evidence type="ECO:0000313" key="2">
    <source>
        <dbReference type="Proteomes" id="UP001596004"/>
    </source>
</evidence>
<accession>A0ABV9CRE6</accession>
<dbReference type="EMBL" id="JBHSFP010000033">
    <property type="protein sequence ID" value="MFC4535576.1"/>
    <property type="molecule type" value="Genomic_DNA"/>
</dbReference>
<evidence type="ECO:0000313" key="1">
    <source>
        <dbReference type="EMBL" id="MFC4535576.1"/>
    </source>
</evidence>
<dbReference type="Proteomes" id="UP001596004">
    <property type="component" value="Unassembled WGS sequence"/>
</dbReference>
<comment type="caution">
    <text evidence="1">The sequence shown here is derived from an EMBL/GenBank/DDBJ whole genome shotgun (WGS) entry which is preliminary data.</text>
</comment>
<proteinExistence type="predicted"/>